<feature type="domain" description="Copper type II ascorbate-dependent monooxygenase C-terminal" evidence="18">
    <location>
        <begin position="161"/>
        <end position="296"/>
    </location>
</feature>
<feature type="disulfide bond" evidence="14">
    <location>
        <begin position="75"/>
        <end position="94"/>
    </location>
</feature>
<dbReference type="InterPro" id="IPR024548">
    <property type="entry name" value="Cu2_monoox_C"/>
</dbReference>
<keyword evidence="6 16" id="KW-0732">Signal</keyword>
<dbReference type="Proteomes" id="UP001190700">
    <property type="component" value="Unassembled WGS sequence"/>
</dbReference>
<evidence type="ECO:0000256" key="10">
    <source>
        <dbReference type="ARBA" id="ARBA00023239"/>
    </source>
</evidence>
<dbReference type="PROSITE" id="PS51125">
    <property type="entry name" value="NHL"/>
    <property type="match status" value="2"/>
</dbReference>
<feature type="binding site" evidence="13">
    <location>
        <position position="274"/>
    </location>
    <ligand>
        <name>Cu(2+)</name>
        <dbReference type="ChEBI" id="CHEBI:29036"/>
        <label>1</label>
        <note>catalytic</note>
    </ligand>
</feature>
<evidence type="ECO:0000256" key="8">
    <source>
        <dbReference type="ARBA" id="ARBA00023157"/>
    </source>
</evidence>
<dbReference type="EMBL" id="LGRX02015114">
    <property type="protein sequence ID" value="KAK3263719.1"/>
    <property type="molecule type" value="Genomic_DNA"/>
</dbReference>
<comment type="catalytic activity">
    <reaction evidence="1">
        <text>a [peptide]-C-terminal (2S)-2-hydroxyglycine = a [peptide]-C-terminal amide + glyoxylate</text>
        <dbReference type="Rhea" id="RHEA:20924"/>
        <dbReference type="Rhea" id="RHEA-COMP:13485"/>
        <dbReference type="Rhea" id="RHEA-COMP:15321"/>
        <dbReference type="ChEBI" id="CHEBI:36655"/>
        <dbReference type="ChEBI" id="CHEBI:137001"/>
        <dbReference type="ChEBI" id="CHEBI:142768"/>
        <dbReference type="EC" id="4.3.2.5"/>
    </reaction>
</comment>
<feature type="binding site" evidence="13">
    <location>
        <position position="135"/>
    </location>
    <ligand>
        <name>Cu(2+)</name>
        <dbReference type="ChEBI" id="CHEBI:29036"/>
        <label>1</label>
        <note>catalytic</note>
    </ligand>
</feature>
<keyword evidence="10" id="KW-0456">Lyase</keyword>
<evidence type="ECO:0000256" key="1">
    <source>
        <dbReference type="ARBA" id="ARBA00000686"/>
    </source>
</evidence>
<evidence type="ECO:0000256" key="7">
    <source>
        <dbReference type="ARBA" id="ARBA00022737"/>
    </source>
</evidence>
<evidence type="ECO:0000256" key="5">
    <source>
        <dbReference type="ARBA" id="ARBA00022723"/>
    </source>
</evidence>
<gene>
    <name evidence="19" type="ORF">CYMTET_27493</name>
</gene>
<evidence type="ECO:0000256" key="2">
    <source>
        <dbReference type="ARBA" id="ARBA00001947"/>
    </source>
</evidence>
<dbReference type="GO" id="GO:0016020">
    <property type="term" value="C:membrane"/>
    <property type="evidence" value="ECO:0007669"/>
    <property type="project" value="InterPro"/>
</dbReference>
<dbReference type="SUPFAM" id="SSF49742">
    <property type="entry name" value="PHM/PNGase F"/>
    <property type="match status" value="2"/>
</dbReference>
<dbReference type="InterPro" id="IPR014784">
    <property type="entry name" value="Cu2_ascorb_mOase-like_C"/>
</dbReference>
<evidence type="ECO:0000256" key="14">
    <source>
        <dbReference type="PIRSR" id="PIRSR600720-3"/>
    </source>
</evidence>
<dbReference type="InterPro" id="IPR036939">
    <property type="entry name" value="Cu2_ascorb_mOase_N_sf"/>
</dbReference>
<reference evidence="19 20" key="1">
    <citation type="journal article" date="2015" name="Genome Biol. Evol.">
        <title>Comparative Genomics of a Bacterivorous Green Alga Reveals Evolutionary Causalities and Consequences of Phago-Mixotrophic Mode of Nutrition.</title>
        <authorList>
            <person name="Burns J.A."/>
            <person name="Paasch A."/>
            <person name="Narechania A."/>
            <person name="Kim E."/>
        </authorList>
    </citation>
    <scope>NUCLEOTIDE SEQUENCE [LARGE SCALE GENOMIC DNA]</scope>
    <source>
        <strain evidence="19 20">PLY_AMNH</strain>
    </source>
</reference>
<dbReference type="InterPro" id="IPR001258">
    <property type="entry name" value="NHL_repeat"/>
</dbReference>
<feature type="domain" description="Copper type II ascorbate-dependent monooxygenase N-terminal" evidence="17">
    <location>
        <begin position="28"/>
        <end position="141"/>
    </location>
</feature>
<dbReference type="Pfam" id="PF01436">
    <property type="entry name" value="NHL"/>
    <property type="match status" value="2"/>
</dbReference>
<dbReference type="PANTHER" id="PTHR10680:SF14">
    <property type="entry name" value="PEPTIDYL-GLYCINE ALPHA-AMIDATING MONOOXYGENASE"/>
    <property type="match status" value="1"/>
</dbReference>
<dbReference type="InterPro" id="IPR000720">
    <property type="entry name" value="PHM/PAL"/>
</dbReference>
<dbReference type="GO" id="GO:0006518">
    <property type="term" value="P:peptide metabolic process"/>
    <property type="evidence" value="ECO:0007669"/>
    <property type="project" value="InterPro"/>
</dbReference>
<dbReference type="InterPro" id="IPR000323">
    <property type="entry name" value="Cu2_ascorb_mOase_N"/>
</dbReference>
<dbReference type="CDD" id="cd14958">
    <property type="entry name" value="NHL_PAL_like"/>
    <property type="match status" value="1"/>
</dbReference>
<evidence type="ECO:0000256" key="15">
    <source>
        <dbReference type="PROSITE-ProRule" id="PRU00504"/>
    </source>
</evidence>
<dbReference type="Gene3D" id="2.60.120.230">
    <property type="match status" value="1"/>
</dbReference>
<evidence type="ECO:0000256" key="6">
    <source>
        <dbReference type="ARBA" id="ARBA00022729"/>
    </source>
</evidence>
<evidence type="ECO:0000256" key="3">
    <source>
        <dbReference type="ARBA" id="ARBA00006026"/>
    </source>
</evidence>
<dbReference type="GO" id="GO:0004504">
    <property type="term" value="F:peptidylglycine monooxygenase activity"/>
    <property type="evidence" value="ECO:0007669"/>
    <property type="project" value="UniProtKB-EC"/>
</dbReference>
<dbReference type="PRINTS" id="PR00790">
    <property type="entry name" value="PAMONOXGNASE"/>
</dbReference>
<feature type="binding site" evidence="13">
    <location>
        <position position="201"/>
    </location>
    <ligand>
        <name>Cu(2+)</name>
        <dbReference type="ChEBI" id="CHEBI:29036"/>
        <label>1</label>
        <note>catalytic</note>
    </ligand>
</feature>
<evidence type="ECO:0000313" key="19">
    <source>
        <dbReference type="EMBL" id="KAK3263719.1"/>
    </source>
</evidence>
<feature type="binding site" evidence="13">
    <location>
        <position position="68"/>
    </location>
    <ligand>
        <name>Cu(2+)</name>
        <dbReference type="ChEBI" id="CHEBI:29036"/>
        <label>1</label>
        <note>catalytic</note>
    </ligand>
</feature>
<evidence type="ECO:0000313" key="20">
    <source>
        <dbReference type="Proteomes" id="UP001190700"/>
    </source>
</evidence>
<dbReference type="Pfam" id="PF01082">
    <property type="entry name" value="Cu2_monooxygen"/>
    <property type="match status" value="1"/>
</dbReference>
<feature type="chain" id="PRO_5042109597" description="Peptidylglycine monooxygenase" evidence="16">
    <location>
        <begin position="21"/>
        <end position="646"/>
    </location>
</feature>
<evidence type="ECO:0000256" key="12">
    <source>
        <dbReference type="ARBA" id="ARBA00048431"/>
    </source>
</evidence>
<keyword evidence="9" id="KW-0325">Glycoprotein</keyword>
<dbReference type="InterPro" id="IPR008977">
    <property type="entry name" value="PHM/PNGase_F_dom_sf"/>
</dbReference>
<sequence>MTIYCFCRVFLFLALRTCWGDVEEIVPVLMNDVKVTLSDQYLQVRATLPAASRFISSFEPKASAQTVHHMLMYGCTTLPRQIIQRNPSGMSKRCGSGERLIYGWAKDAPGLALPDHVGVHTGDAAGLRYITLEIHYLQPTSEPDSSGVLVHLSSTPRDSLAGILAFATHFTIPPRLDSHEVSVTCCYSGPEPLRGFAFRVHTHTLGRSVRLDRVSALGETQRLLERSPELTQIFEPLEEELIIQPGSMLRVTCRFNSSEQHQPVHAGPSHHHEMCNLYLMYHTKEALSLQCYSDNMNYITPTDALPRSGSTPYRFAQLLPGTIAASDVLPDRPGVGQAAQTEGWNEHAHGQVGGVALSPSQESVFIFHRGNRRWDGGSFTADHRITATSPIAEDTVLEVDASTGKFKQSWGAGQFYMPHGLTVDHDGHLWITDCGLHQVIKLSRTGDTLLTLGEELVPGHDSEHFCKPTQVAVSADGSFFVADGYCNSRVMHFNAQGKLVKKWGSGTAKAFNVPHSIVVDDCQERIYVADRENRMVMGYGIDGMLLSSVSLGALGAVYDLAQVPGGSLMALTWPRQERRTPFVVRLVETAVGNGQLTAASAQLLPMVDSPHALVLTGAHNDNTTVVYVGETRFNQRSALHKLHPGS</sequence>
<keyword evidence="5 13" id="KW-0479">Metal-binding</keyword>
<evidence type="ECO:0000256" key="4">
    <source>
        <dbReference type="ARBA" id="ARBA00010263"/>
    </source>
</evidence>
<evidence type="ECO:0008006" key="21">
    <source>
        <dbReference type="Google" id="ProtNLM"/>
    </source>
</evidence>
<feature type="binding site" evidence="13">
    <location>
        <position position="69"/>
    </location>
    <ligand>
        <name>Cu(2+)</name>
        <dbReference type="ChEBI" id="CHEBI:29036"/>
        <label>1</label>
        <note>catalytic</note>
    </ligand>
</feature>
<evidence type="ECO:0000256" key="11">
    <source>
        <dbReference type="ARBA" id="ARBA00023268"/>
    </source>
</evidence>
<feature type="binding site" evidence="13">
    <location>
        <position position="203"/>
    </location>
    <ligand>
        <name>Cu(2+)</name>
        <dbReference type="ChEBI" id="CHEBI:29036"/>
        <label>1</label>
        <note>catalytic</note>
    </ligand>
</feature>
<keyword evidence="13" id="KW-0186">Copper</keyword>
<organism evidence="19 20">
    <name type="scientific">Cymbomonas tetramitiformis</name>
    <dbReference type="NCBI Taxonomy" id="36881"/>
    <lineage>
        <taxon>Eukaryota</taxon>
        <taxon>Viridiplantae</taxon>
        <taxon>Chlorophyta</taxon>
        <taxon>Pyramimonadophyceae</taxon>
        <taxon>Pyramimonadales</taxon>
        <taxon>Pyramimonadaceae</taxon>
        <taxon>Cymbomonas</taxon>
    </lineage>
</organism>
<keyword evidence="7" id="KW-0677">Repeat</keyword>
<comment type="cofactor">
    <cofactor evidence="13">
        <name>Cu(2+)</name>
        <dbReference type="ChEBI" id="CHEBI:29036"/>
    </cofactor>
    <text evidence="13">Binds 2 Cu(2+) ions per subunit.</text>
</comment>
<comment type="similarity">
    <text evidence="3">In the C-terminal section; belongs to the peptidyl-alpha-hydroxyglycine alpha-amidating lyase family.</text>
</comment>
<dbReference type="InterPro" id="IPR011042">
    <property type="entry name" value="6-blade_b-propeller_TolB-like"/>
</dbReference>
<accession>A0AAE0KX52</accession>
<comment type="caution">
    <text evidence="19">The sequence shown here is derived from an EMBL/GenBank/DDBJ whole genome shotgun (WGS) entry which is preliminary data.</text>
</comment>
<dbReference type="SUPFAM" id="SSF63829">
    <property type="entry name" value="Calcium-dependent phosphotriesterase"/>
    <property type="match status" value="1"/>
</dbReference>
<dbReference type="PANTHER" id="PTHR10680">
    <property type="entry name" value="PEPTIDYL-GLYCINE ALPHA-AMIDATING MONOOXYGENASE"/>
    <property type="match status" value="1"/>
</dbReference>
<keyword evidence="20" id="KW-1185">Reference proteome</keyword>
<evidence type="ECO:0000259" key="17">
    <source>
        <dbReference type="Pfam" id="PF01082"/>
    </source>
</evidence>
<dbReference type="AlphaFoldDB" id="A0AAE0KX52"/>
<feature type="disulfide bond" evidence="14">
    <location>
        <begin position="253"/>
        <end position="275"/>
    </location>
</feature>
<evidence type="ECO:0000256" key="16">
    <source>
        <dbReference type="SAM" id="SignalP"/>
    </source>
</evidence>
<keyword evidence="8 14" id="KW-1015">Disulfide bond</keyword>
<feature type="signal peptide" evidence="16">
    <location>
        <begin position="1"/>
        <end position="20"/>
    </location>
</feature>
<comment type="catalytic activity">
    <reaction evidence="12">
        <text>a [peptide]-C-terminal glycine + 2 L-ascorbate + O2 = a [peptide]-C-terminal (2S)-2-hydroxyglycine + 2 monodehydro-L-ascorbate radical + H2O</text>
        <dbReference type="Rhea" id="RHEA:21452"/>
        <dbReference type="Rhea" id="RHEA-COMP:13486"/>
        <dbReference type="Rhea" id="RHEA-COMP:15321"/>
        <dbReference type="ChEBI" id="CHEBI:15377"/>
        <dbReference type="ChEBI" id="CHEBI:15379"/>
        <dbReference type="ChEBI" id="CHEBI:38290"/>
        <dbReference type="ChEBI" id="CHEBI:59513"/>
        <dbReference type="ChEBI" id="CHEBI:137000"/>
        <dbReference type="ChEBI" id="CHEBI:142768"/>
        <dbReference type="EC" id="1.14.17.3"/>
    </reaction>
</comment>
<feature type="repeat" description="NHL" evidence="15">
    <location>
        <begin position="457"/>
        <end position="496"/>
    </location>
</feature>
<proteinExistence type="inferred from homology"/>
<evidence type="ECO:0000259" key="18">
    <source>
        <dbReference type="Pfam" id="PF03712"/>
    </source>
</evidence>
<comment type="similarity">
    <text evidence="4">In the N-terminal section; belongs to the copper type II ascorbate-dependent monooxygenase family.</text>
</comment>
<name>A0AAE0KX52_9CHLO</name>
<dbReference type="Pfam" id="PF03712">
    <property type="entry name" value="Cu2_monoox_C"/>
    <property type="match status" value="1"/>
</dbReference>
<dbReference type="Gene3D" id="2.120.10.30">
    <property type="entry name" value="TolB, C-terminal domain"/>
    <property type="match status" value="1"/>
</dbReference>
<dbReference type="Gene3D" id="2.60.120.310">
    <property type="entry name" value="Copper type II, ascorbate-dependent monooxygenase, N-terminal domain"/>
    <property type="match status" value="1"/>
</dbReference>
<evidence type="ECO:0000256" key="9">
    <source>
        <dbReference type="ARBA" id="ARBA00023180"/>
    </source>
</evidence>
<protein>
    <recommendedName>
        <fullName evidence="21">Peptidylglycine monooxygenase</fullName>
    </recommendedName>
</protein>
<feature type="repeat" description="NHL" evidence="15">
    <location>
        <begin position="404"/>
        <end position="445"/>
    </location>
</feature>
<comment type="cofactor">
    <cofactor evidence="2">
        <name>Zn(2+)</name>
        <dbReference type="ChEBI" id="CHEBI:29105"/>
    </cofactor>
</comment>
<dbReference type="GO" id="GO:0005507">
    <property type="term" value="F:copper ion binding"/>
    <property type="evidence" value="ECO:0007669"/>
    <property type="project" value="InterPro"/>
</dbReference>
<keyword evidence="11" id="KW-0511">Multifunctional enzyme</keyword>
<dbReference type="GO" id="GO:0004598">
    <property type="term" value="F:peptidylamidoglycolate lyase activity"/>
    <property type="evidence" value="ECO:0007669"/>
    <property type="project" value="UniProtKB-EC"/>
</dbReference>
<evidence type="ECO:0000256" key="13">
    <source>
        <dbReference type="PIRSR" id="PIRSR600720-2"/>
    </source>
</evidence>